<sequence>MATFACPYAIDLTGSDLAAEAALLRGEGPACQVLLPGGVTAWAVTRHATAKRLLSDPAVSKNAELHWPRLREDRFDETWPLYHWVTAKNMLSAYGEEHTRLRRLIAGAFTHRRSEGLRPRVEEYTEALLESLGRRPGDRPVDLVAHFALELPIQVICELFGVSDSERHQLRQGLSESFRTSATAEEVRVAQASLHQVLADLVAAKRRAPADDLASALISIRDTDGTRLTEQELIDTLLLMIGAGYETTVNLLGNAIVELLAHPEQLQQVQAGAIGWDAVIEETLRARGPAAYVPLRFAVEDIELGEGVVIRRGDPVLISFAATGLDPEQHGPDAEEFQADRPDRRDHLAFGYGVHHCPGAPLARLEAAVALPALFARFPRMRLAREVHHLEPTPSFITNGFREIPVLLSPEDDG</sequence>
<dbReference type="PROSITE" id="PS00086">
    <property type="entry name" value="CYTOCHROME_P450"/>
    <property type="match status" value="1"/>
</dbReference>
<name>A0ABQ3RQX3_STRRR</name>
<keyword evidence="2" id="KW-0479">Metal-binding</keyword>
<evidence type="ECO:0000256" key="1">
    <source>
        <dbReference type="ARBA" id="ARBA00010617"/>
    </source>
</evidence>
<dbReference type="Gene3D" id="1.10.630.10">
    <property type="entry name" value="Cytochrome P450"/>
    <property type="match status" value="1"/>
</dbReference>
<dbReference type="PANTHER" id="PTHR46696">
    <property type="entry name" value="P450, PUTATIVE (EUROFUNG)-RELATED"/>
    <property type="match status" value="1"/>
</dbReference>
<dbReference type="PANTHER" id="PTHR46696:SF1">
    <property type="entry name" value="CYTOCHROME P450 YJIB-RELATED"/>
    <property type="match status" value="1"/>
</dbReference>
<evidence type="ECO:0000313" key="4">
    <source>
        <dbReference type="Proteomes" id="UP000646738"/>
    </source>
</evidence>
<keyword evidence="2" id="KW-0560">Oxidoreductase</keyword>
<evidence type="ECO:0000313" key="3">
    <source>
        <dbReference type="EMBL" id="GHI58249.1"/>
    </source>
</evidence>
<evidence type="ECO:0000256" key="2">
    <source>
        <dbReference type="RuleBase" id="RU000461"/>
    </source>
</evidence>
<proteinExistence type="inferred from homology"/>
<dbReference type="InterPro" id="IPR001128">
    <property type="entry name" value="Cyt_P450"/>
</dbReference>
<keyword evidence="4" id="KW-1185">Reference proteome</keyword>
<dbReference type="InterPro" id="IPR017972">
    <property type="entry name" value="Cyt_P450_CS"/>
</dbReference>
<gene>
    <name evidence="3" type="ORF">Srubr_80950</name>
</gene>
<dbReference type="Pfam" id="PF00067">
    <property type="entry name" value="p450"/>
    <property type="match status" value="2"/>
</dbReference>
<reference evidence="4" key="1">
    <citation type="submission" date="2023-07" db="EMBL/GenBank/DDBJ databases">
        <title>Whole genome shotgun sequence of Streptomyces achromogenes subsp. rubradiris NBRC 14000.</title>
        <authorList>
            <person name="Komaki H."/>
            <person name="Tamura T."/>
        </authorList>
    </citation>
    <scope>NUCLEOTIDE SEQUENCE [LARGE SCALE GENOMIC DNA]</scope>
    <source>
        <strain evidence="4">NBRC 14000</strain>
    </source>
</reference>
<keyword evidence="2" id="KW-0349">Heme</keyword>
<dbReference type="SUPFAM" id="SSF48264">
    <property type="entry name" value="Cytochrome P450"/>
    <property type="match status" value="1"/>
</dbReference>
<comment type="caution">
    <text evidence="3">The sequence shown here is derived from an EMBL/GenBank/DDBJ whole genome shotgun (WGS) entry which is preliminary data.</text>
</comment>
<dbReference type="InterPro" id="IPR002397">
    <property type="entry name" value="Cyt_P450_B"/>
</dbReference>
<accession>A0ABQ3RQX3</accession>
<dbReference type="Proteomes" id="UP000646738">
    <property type="component" value="Unassembled WGS sequence"/>
</dbReference>
<dbReference type="InterPro" id="IPR036396">
    <property type="entry name" value="Cyt_P450_sf"/>
</dbReference>
<protein>
    <submittedName>
        <fullName evidence="3">Cytochrome P450</fullName>
    </submittedName>
</protein>
<dbReference type="PRINTS" id="PR00359">
    <property type="entry name" value="BP450"/>
</dbReference>
<dbReference type="CDD" id="cd11029">
    <property type="entry name" value="CYP107-like"/>
    <property type="match status" value="1"/>
</dbReference>
<keyword evidence="2" id="KW-0408">Iron</keyword>
<keyword evidence="2" id="KW-0503">Monooxygenase</keyword>
<dbReference type="PRINTS" id="PR00385">
    <property type="entry name" value="P450"/>
</dbReference>
<comment type="similarity">
    <text evidence="1 2">Belongs to the cytochrome P450 family.</text>
</comment>
<organism evidence="3 4">
    <name type="scientific">Streptomyces rubradiris</name>
    <name type="common">Streptomyces achromogenes subsp. rubradiris</name>
    <dbReference type="NCBI Taxonomy" id="285531"/>
    <lineage>
        <taxon>Bacteria</taxon>
        <taxon>Bacillati</taxon>
        <taxon>Actinomycetota</taxon>
        <taxon>Actinomycetes</taxon>
        <taxon>Kitasatosporales</taxon>
        <taxon>Streptomycetaceae</taxon>
        <taxon>Streptomyces</taxon>
    </lineage>
</organism>
<dbReference type="EMBL" id="BNEA01000018">
    <property type="protein sequence ID" value="GHI58249.1"/>
    <property type="molecule type" value="Genomic_DNA"/>
</dbReference>